<dbReference type="EMBL" id="MH727550">
    <property type="protein sequence ID" value="AYB69434.1"/>
    <property type="molecule type" value="Genomic_DNA"/>
</dbReference>
<evidence type="ECO:0000313" key="2">
    <source>
        <dbReference type="Proteomes" id="UP000281572"/>
    </source>
</evidence>
<evidence type="ECO:0000313" key="1">
    <source>
        <dbReference type="EMBL" id="AYB69434.1"/>
    </source>
</evidence>
<organism evidence="1 2">
    <name type="scientific">Corynebacterium phage Juicebox</name>
    <dbReference type="NCBI Taxonomy" id="2301600"/>
    <lineage>
        <taxon>Viruses</taxon>
        <taxon>Duplodnaviria</taxon>
        <taxon>Heunggongvirae</taxon>
        <taxon>Uroviricota</taxon>
        <taxon>Caudoviricetes</taxon>
        <taxon>Juiceboxvirus</taxon>
        <taxon>Juiceboxvirus juicebox</taxon>
    </lineage>
</organism>
<keyword evidence="1" id="KW-0645">Protease</keyword>
<name>A0A385UHS8_9CAUD</name>
<proteinExistence type="predicted"/>
<dbReference type="Pfam" id="PF25310">
    <property type="entry name" value="VG15"/>
    <property type="match status" value="1"/>
</dbReference>
<dbReference type="KEGG" id="vg:55003846"/>
<accession>A0A385UHS8</accession>
<dbReference type="RefSeq" id="YP_009812774.1">
    <property type="nucleotide sequence ID" value="NC_048070.1"/>
</dbReference>
<keyword evidence="2" id="KW-1185">Reference proteome</keyword>
<sequence>MKDSEKRMRREIAAIVTDHGIPTDVDSANRLSTRLHPVVQKYRGDYYRHDVTQMGADMNVLGLEVAPAEMRDYPPHATHDAVIRAIGMGEKPSNIELELVDDVTRALITQSVPAFAFPDHPGAMDKVIARVSSTLLRHARKAGRDAIADTAKLGRVRDAALKRPVGARIGYARVMSGRENCAFCAMLASRGPVYTEDTATRRKDGNRYHDGCDCRAVLVLEGQKWPGQEEYLRLEQRWRKATGDLSGADMWEAWRLDHDSGIPGVVLRAPRRDRALMRTAPYFRDEPLPRSNQLVKHSIWGWRPKHGPVTAETARNGHSFDSIREKGTFFPKRWTDQDIADAITATMEDPYLVESGQVRRIAYREIDDVMVAVEWDYNQGRAKINTAYPVYGAGVQKYEKATGNRIDWEMDAEKQMKKARRPSLDEN</sequence>
<dbReference type="Proteomes" id="UP000281572">
    <property type="component" value="Segment"/>
</dbReference>
<gene>
    <name evidence="1" type="primary">5</name>
    <name evidence="1" type="ORF">JUICEBOX_5</name>
</gene>
<dbReference type="GO" id="GO:0006508">
    <property type="term" value="P:proteolysis"/>
    <property type="evidence" value="ECO:0007669"/>
    <property type="project" value="UniProtKB-KW"/>
</dbReference>
<dbReference type="InterPro" id="IPR057369">
    <property type="entry name" value="VG15"/>
</dbReference>
<keyword evidence="1" id="KW-0378">Hydrolase</keyword>
<protein>
    <submittedName>
        <fullName evidence="1">Capsid maturation protease</fullName>
    </submittedName>
</protein>
<reference evidence="2" key="1">
    <citation type="submission" date="2018-08" db="EMBL/GenBank/DDBJ databases">
        <authorList>
            <person name="Pathak A."/>
            <person name="Staton O.A."/>
            <person name="Aldaher A.R."/>
            <person name="Baird K.M."/>
            <person name="Borah A."/>
            <person name="Haggard G.E."/>
            <person name="Meesala S."/>
            <person name="Nealy S.L."/>
            <person name="Ramdas R."/>
            <person name="Rocha M."/>
            <person name="Sristi D."/>
            <person name="Thukral S."/>
            <person name="Walls C.E."/>
            <person name="Waqas M."/>
            <person name="Williams M.R."/>
            <person name="Winters A.K."/>
            <person name="Sahawneh K.J."/>
            <person name="Monti D.L."/>
            <person name="Garlena R.A."/>
            <person name="Russell D.A."/>
            <person name="Pope W.H."/>
            <person name="Jacobs-Sera D."/>
            <person name="Hatfull G.F."/>
        </authorList>
    </citation>
    <scope>NUCLEOTIDE SEQUENCE [LARGE SCALE GENOMIC DNA]</scope>
</reference>
<dbReference type="GO" id="GO:0008233">
    <property type="term" value="F:peptidase activity"/>
    <property type="evidence" value="ECO:0007669"/>
    <property type="project" value="UniProtKB-KW"/>
</dbReference>
<dbReference type="GeneID" id="55003846"/>